<organism evidence="3 4">
    <name type="scientific">Phomopsis amygdali</name>
    <name type="common">Fusicoccum amygdali</name>
    <dbReference type="NCBI Taxonomy" id="1214568"/>
    <lineage>
        <taxon>Eukaryota</taxon>
        <taxon>Fungi</taxon>
        <taxon>Dikarya</taxon>
        <taxon>Ascomycota</taxon>
        <taxon>Pezizomycotina</taxon>
        <taxon>Sordariomycetes</taxon>
        <taxon>Sordariomycetidae</taxon>
        <taxon>Diaporthales</taxon>
        <taxon>Diaporthaceae</taxon>
        <taxon>Diaporthe</taxon>
    </lineage>
</organism>
<dbReference type="SUPFAM" id="SSF56112">
    <property type="entry name" value="Protein kinase-like (PK-like)"/>
    <property type="match status" value="1"/>
</dbReference>
<dbReference type="InterPro" id="IPR011009">
    <property type="entry name" value="Kinase-like_dom_sf"/>
</dbReference>
<evidence type="ECO:0000313" key="4">
    <source>
        <dbReference type="Proteomes" id="UP001265746"/>
    </source>
</evidence>
<proteinExistence type="predicted"/>
<dbReference type="AlphaFoldDB" id="A0AAD9W8Z8"/>
<feature type="compositionally biased region" description="Polar residues" evidence="1">
    <location>
        <begin position="417"/>
        <end position="427"/>
    </location>
</feature>
<keyword evidence="4" id="KW-1185">Reference proteome</keyword>
<feature type="domain" description="Protein kinase" evidence="2">
    <location>
        <begin position="33"/>
        <end position="338"/>
    </location>
</feature>
<comment type="caution">
    <text evidence="3">The sequence shown here is derived from an EMBL/GenBank/DDBJ whole genome shotgun (WGS) entry which is preliminary data.</text>
</comment>
<gene>
    <name evidence="3" type="ORF">N8I77_000342</name>
</gene>
<dbReference type="EMBL" id="JAUJFL010000001">
    <property type="protein sequence ID" value="KAK2613426.1"/>
    <property type="molecule type" value="Genomic_DNA"/>
</dbReference>
<reference evidence="3" key="1">
    <citation type="submission" date="2023-06" db="EMBL/GenBank/DDBJ databases">
        <authorList>
            <person name="Noh H."/>
        </authorList>
    </citation>
    <scope>NUCLEOTIDE SEQUENCE</scope>
    <source>
        <strain evidence="3">DUCC20226</strain>
    </source>
</reference>
<evidence type="ECO:0000259" key="2">
    <source>
        <dbReference type="PROSITE" id="PS50011"/>
    </source>
</evidence>
<accession>A0AAD9W8Z8</accession>
<name>A0AAD9W8Z8_PHOAM</name>
<evidence type="ECO:0000313" key="3">
    <source>
        <dbReference type="EMBL" id="KAK2613426.1"/>
    </source>
</evidence>
<sequence length="501" mass="56750">MDPIDDFEFQTIDIDDEPDQWALMALDPSGKRQLYVREVGSGYQSMANLFREHGGDKLSVHKVNIIAHSEEKMKRPDREVSVARVLAASKGASHFAKLLSSQDLLDERRESWWEFYNTGSLSTLSLFMFTEVKPPLSLVFRIIRQCLEGIQCLNKLGIAHMDLHSGNVFLHLVDGKHLNAVIGDFGYSRLPGQGHPAFTNWESTLMNTSDRKGESSPPGTYGPPNEFEDRSWRLRWDLCKFLFNIREDVKDSLDKNEKENRLLFTLFDRMDDMCKRDEQDRKLPEAERPKIQDLTQTIHDVKTLERLYAETDSDKEALSELLELLQGALNDERVEPLVFSNEREARDKFQSNLDSGPFRMVNLSDENSIEAATAWLAALRIEGSAYVSGISDQSGSRPTSPASSETRESTLAVDAEQQGNPTQQQAHLRQDVEKQTSPSGSHVTTRWSPATQGLAEATAFAGGDDSVVPAVLGARDVAERNQALVREEHHRRRRQQWFFGR</sequence>
<feature type="compositionally biased region" description="Polar residues" evidence="1">
    <location>
        <begin position="390"/>
        <end position="404"/>
    </location>
</feature>
<dbReference type="GO" id="GO:0004672">
    <property type="term" value="F:protein kinase activity"/>
    <property type="evidence" value="ECO:0007669"/>
    <property type="project" value="InterPro"/>
</dbReference>
<evidence type="ECO:0000256" key="1">
    <source>
        <dbReference type="SAM" id="MobiDB-lite"/>
    </source>
</evidence>
<dbReference type="Gene3D" id="1.10.510.10">
    <property type="entry name" value="Transferase(Phosphotransferase) domain 1"/>
    <property type="match status" value="1"/>
</dbReference>
<feature type="compositionally biased region" description="Polar residues" evidence="1">
    <location>
        <begin position="435"/>
        <end position="448"/>
    </location>
</feature>
<feature type="region of interest" description="Disordered" evidence="1">
    <location>
        <begin position="389"/>
        <end position="448"/>
    </location>
</feature>
<dbReference type="InterPro" id="IPR000719">
    <property type="entry name" value="Prot_kinase_dom"/>
</dbReference>
<dbReference type="Proteomes" id="UP001265746">
    <property type="component" value="Unassembled WGS sequence"/>
</dbReference>
<dbReference type="GO" id="GO:0005524">
    <property type="term" value="F:ATP binding"/>
    <property type="evidence" value="ECO:0007669"/>
    <property type="project" value="InterPro"/>
</dbReference>
<dbReference type="PROSITE" id="PS50011">
    <property type="entry name" value="PROTEIN_KINASE_DOM"/>
    <property type="match status" value="1"/>
</dbReference>
<protein>
    <recommendedName>
        <fullName evidence="2">Protein kinase domain-containing protein</fullName>
    </recommendedName>
</protein>